<organism evidence="7 8">
    <name type="scientific">Ruminococcus turbiniformis</name>
    <dbReference type="NCBI Taxonomy" id="2881258"/>
    <lineage>
        <taxon>Bacteria</taxon>
        <taxon>Bacillati</taxon>
        <taxon>Bacillota</taxon>
        <taxon>Clostridia</taxon>
        <taxon>Eubacteriales</taxon>
        <taxon>Oscillospiraceae</taxon>
        <taxon>Ruminococcus</taxon>
    </lineage>
</organism>
<keyword evidence="8" id="KW-1185">Reference proteome</keyword>
<dbReference type="Proteomes" id="UP001198151">
    <property type="component" value="Unassembled WGS sequence"/>
</dbReference>
<evidence type="ECO:0000256" key="2">
    <source>
        <dbReference type="ARBA" id="ARBA00012400"/>
    </source>
</evidence>
<comment type="caution">
    <text evidence="7">The sequence shown here is derived from an EMBL/GenBank/DDBJ whole genome shotgun (WGS) entry which is preliminary data.</text>
</comment>
<dbReference type="RefSeq" id="WP_227708897.1">
    <property type="nucleotide sequence ID" value="NZ_JAJEQX010000040.1"/>
</dbReference>
<protein>
    <recommendedName>
        <fullName evidence="2">precorrin-2 dehydrogenase</fullName>
        <ecNumber evidence="2">1.3.1.76</ecNumber>
    </recommendedName>
</protein>
<keyword evidence="3" id="KW-0560">Oxidoreductase</keyword>
<dbReference type="InterPro" id="IPR036291">
    <property type="entry name" value="NAD(P)-bd_dom_sf"/>
</dbReference>
<dbReference type="PANTHER" id="PTHR35330">
    <property type="entry name" value="SIROHEME BIOSYNTHESIS PROTEIN MET8"/>
    <property type="match status" value="1"/>
</dbReference>
<gene>
    <name evidence="7" type="ORF">LKD70_16110</name>
</gene>
<evidence type="ECO:0000256" key="4">
    <source>
        <dbReference type="ARBA" id="ARBA00023027"/>
    </source>
</evidence>
<dbReference type="EC" id="1.3.1.76" evidence="2"/>
<evidence type="ECO:0000256" key="1">
    <source>
        <dbReference type="ARBA" id="ARBA00005010"/>
    </source>
</evidence>
<dbReference type="SUPFAM" id="SSF51735">
    <property type="entry name" value="NAD(P)-binding Rossmann-fold domains"/>
    <property type="match status" value="1"/>
</dbReference>
<name>A0ABS8G174_9FIRM</name>
<dbReference type="Gene3D" id="3.40.50.720">
    <property type="entry name" value="NAD(P)-binding Rossmann-like Domain"/>
    <property type="match status" value="1"/>
</dbReference>
<evidence type="ECO:0000256" key="3">
    <source>
        <dbReference type="ARBA" id="ARBA00023002"/>
    </source>
</evidence>
<keyword evidence="5" id="KW-0627">Porphyrin biosynthesis</keyword>
<reference evidence="7 8" key="1">
    <citation type="submission" date="2021-10" db="EMBL/GenBank/DDBJ databases">
        <title>Anaerobic single-cell dispensing facilitates the cultivation of human gut bacteria.</title>
        <authorList>
            <person name="Afrizal A."/>
        </authorList>
    </citation>
    <scope>NUCLEOTIDE SEQUENCE [LARGE SCALE GENOMIC DNA]</scope>
    <source>
        <strain evidence="7 8">CLA-AA-H200</strain>
    </source>
</reference>
<dbReference type="EMBL" id="JAJEQX010000040">
    <property type="protein sequence ID" value="MCC2255916.1"/>
    <property type="molecule type" value="Genomic_DNA"/>
</dbReference>
<dbReference type="Pfam" id="PF13241">
    <property type="entry name" value="NAD_binding_7"/>
    <property type="match status" value="1"/>
</dbReference>
<evidence type="ECO:0000313" key="8">
    <source>
        <dbReference type="Proteomes" id="UP001198151"/>
    </source>
</evidence>
<evidence type="ECO:0000256" key="5">
    <source>
        <dbReference type="ARBA" id="ARBA00023244"/>
    </source>
</evidence>
<dbReference type="InterPro" id="IPR028161">
    <property type="entry name" value="Met8-like"/>
</dbReference>
<sequence>MEKAYFPMFVDIKGMKILVVGGGNIALRRVKTLLEFGADVQVIAPELCAGMKELAAEGKIRSELREYMEGDAESAGIVIAATDSRAVNRAVQEECRHRKIPVNVADDRDSCDFYFPSVVITDEAVIGINSGGEDPGRVKRVRSGIEALYGNRRDYSDDRIEK</sequence>
<proteinExistence type="predicted"/>
<comment type="catalytic activity">
    <reaction evidence="6">
        <text>precorrin-2 + NAD(+) = sirohydrochlorin + NADH + 2 H(+)</text>
        <dbReference type="Rhea" id="RHEA:15613"/>
        <dbReference type="ChEBI" id="CHEBI:15378"/>
        <dbReference type="ChEBI" id="CHEBI:57540"/>
        <dbReference type="ChEBI" id="CHEBI:57945"/>
        <dbReference type="ChEBI" id="CHEBI:58351"/>
        <dbReference type="ChEBI" id="CHEBI:58827"/>
        <dbReference type="EC" id="1.3.1.76"/>
    </reaction>
</comment>
<dbReference type="PANTHER" id="PTHR35330:SF1">
    <property type="entry name" value="SIROHEME BIOSYNTHESIS PROTEIN MET8"/>
    <property type="match status" value="1"/>
</dbReference>
<dbReference type="NCBIfam" id="TIGR01470">
    <property type="entry name" value="cysG_Nterm"/>
    <property type="match status" value="1"/>
</dbReference>
<keyword evidence="4" id="KW-0520">NAD</keyword>
<evidence type="ECO:0000313" key="7">
    <source>
        <dbReference type="EMBL" id="MCC2255916.1"/>
    </source>
</evidence>
<dbReference type="SUPFAM" id="SSF75615">
    <property type="entry name" value="Siroheme synthase middle domains-like"/>
    <property type="match status" value="1"/>
</dbReference>
<dbReference type="InterPro" id="IPR006367">
    <property type="entry name" value="Sirohaem_synthase_N"/>
</dbReference>
<evidence type="ECO:0000256" key="6">
    <source>
        <dbReference type="ARBA" id="ARBA00047561"/>
    </source>
</evidence>
<comment type="pathway">
    <text evidence="1">Porphyrin-containing compound metabolism; siroheme biosynthesis; sirohydrochlorin from precorrin-2: step 1/1.</text>
</comment>
<accession>A0ABS8G174</accession>